<dbReference type="Proteomes" id="UP001341840">
    <property type="component" value="Unassembled WGS sequence"/>
</dbReference>
<sequence>KESFTRTQPLTPSPNLISFPPSLTLSRHHFLTAGQRPSYLLRTASLLRVAFLFRAVFRCLDAGPNGLRRSSSSSLLVLCVASSSLNS</sequence>
<comment type="caution">
    <text evidence="1">The sequence shown here is derived from an EMBL/GenBank/DDBJ whole genome shotgun (WGS) entry which is preliminary data.</text>
</comment>
<reference evidence="1 2" key="1">
    <citation type="journal article" date="2023" name="Plants (Basel)">
        <title>Bridging the Gap: Combining Genomics and Transcriptomics Approaches to Understand Stylosanthes scabra, an Orphan Legume from the Brazilian Caatinga.</title>
        <authorList>
            <person name="Ferreira-Neto J.R.C."/>
            <person name="da Silva M.D."/>
            <person name="Binneck E."/>
            <person name="de Melo N.F."/>
            <person name="da Silva R.H."/>
            <person name="de Melo A.L.T.M."/>
            <person name="Pandolfi V."/>
            <person name="Bustamante F.O."/>
            <person name="Brasileiro-Vidal A.C."/>
            <person name="Benko-Iseppon A.M."/>
        </authorList>
    </citation>
    <scope>NUCLEOTIDE SEQUENCE [LARGE SCALE GENOMIC DNA]</scope>
    <source>
        <tissue evidence="1">Leaves</tissue>
    </source>
</reference>
<name>A0ABU6TWY6_9FABA</name>
<keyword evidence="2" id="KW-1185">Reference proteome</keyword>
<protein>
    <submittedName>
        <fullName evidence="1">Uncharacterized protein</fullName>
    </submittedName>
</protein>
<evidence type="ECO:0000313" key="1">
    <source>
        <dbReference type="EMBL" id="MED6153034.1"/>
    </source>
</evidence>
<organism evidence="1 2">
    <name type="scientific">Stylosanthes scabra</name>
    <dbReference type="NCBI Taxonomy" id="79078"/>
    <lineage>
        <taxon>Eukaryota</taxon>
        <taxon>Viridiplantae</taxon>
        <taxon>Streptophyta</taxon>
        <taxon>Embryophyta</taxon>
        <taxon>Tracheophyta</taxon>
        <taxon>Spermatophyta</taxon>
        <taxon>Magnoliopsida</taxon>
        <taxon>eudicotyledons</taxon>
        <taxon>Gunneridae</taxon>
        <taxon>Pentapetalae</taxon>
        <taxon>rosids</taxon>
        <taxon>fabids</taxon>
        <taxon>Fabales</taxon>
        <taxon>Fabaceae</taxon>
        <taxon>Papilionoideae</taxon>
        <taxon>50 kb inversion clade</taxon>
        <taxon>dalbergioids sensu lato</taxon>
        <taxon>Dalbergieae</taxon>
        <taxon>Pterocarpus clade</taxon>
        <taxon>Stylosanthes</taxon>
    </lineage>
</organism>
<dbReference type="EMBL" id="JASCZI010093040">
    <property type="protein sequence ID" value="MED6153034.1"/>
    <property type="molecule type" value="Genomic_DNA"/>
</dbReference>
<accession>A0ABU6TWY6</accession>
<gene>
    <name evidence="1" type="ORF">PIB30_097648</name>
</gene>
<evidence type="ECO:0000313" key="2">
    <source>
        <dbReference type="Proteomes" id="UP001341840"/>
    </source>
</evidence>
<proteinExistence type="predicted"/>
<feature type="non-terminal residue" evidence="1">
    <location>
        <position position="1"/>
    </location>
</feature>